<evidence type="ECO:0000259" key="16">
    <source>
        <dbReference type="PROSITE" id="PS52035"/>
    </source>
</evidence>
<evidence type="ECO:0000256" key="8">
    <source>
        <dbReference type="ARBA" id="ARBA00022801"/>
    </source>
</evidence>
<dbReference type="Proteomes" id="UP000276133">
    <property type="component" value="Unassembled WGS sequence"/>
</dbReference>
<dbReference type="EMBL" id="REGN01001914">
    <property type="protein sequence ID" value="RNA31648.1"/>
    <property type="molecule type" value="Genomic_DNA"/>
</dbReference>
<dbReference type="GO" id="GO:0008270">
    <property type="term" value="F:zinc ion binding"/>
    <property type="evidence" value="ECO:0007669"/>
    <property type="project" value="InterPro"/>
</dbReference>
<feature type="signal peptide" evidence="15">
    <location>
        <begin position="1"/>
        <end position="19"/>
    </location>
</feature>
<dbReference type="Gene3D" id="3.30.70.340">
    <property type="entry name" value="Metallocarboxypeptidase-like"/>
    <property type="match status" value="1"/>
</dbReference>
<feature type="domain" description="Peptidase M14" evidence="16">
    <location>
        <begin position="119"/>
        <end position="260"/>
    </location>
</feature>
<name>A0A3M7S7T2_BRAPC</name>
<evidence type="ECO:0000256" key="1">
    <source>
        <dbReference type="ARBA" id="ARBA00001947"/>
    </source>
</evidence>
<dbReference type="Gene3D" id="3.40.630.10">
    <property type="entry name" value="Zn peptidases"/>
    <property type="match status" value="1"/>
</dbReference>
<feature type="non-terminal residue" evidence="17">
    <location>
        <position position="260"/>
    </location>
</feature>
<keyword evidence="7 15" id="KW-0732">Signal</keyword>
<comment type="function">
    <text evidence="2">Extracellular metalloprotease that contributes to pathogenicity.</text>
</comment>
<dbReference type="GO" id="GO:0004181">
    <property type="term" value="F:metallocarboxypeptidase activity"/>
    <property type="evidence" value="ECO:0007669"/>
    <property type="project" value="InterPro"/>
</dbReference>
<evidence type="ECO:0000256" key="7">
    <source>
        <dbReference type="ARBA" id="ARBA00022729"/>
    </source>
</evidence>
<evidence type="ECO:0000256" key="3">
    <source>
        <dbReference type="ARBA" id="ARBA00005988"/>
    </source>
</evidence>
<dbReference type="InterPro" id="IPR036990">
    <property type="entry name" value="M14A-like_propep"/>
</dbReference>
<evidence type="ECO:0000256" key="12">
    <source>
        <dbReference type="ARBA" id="ARBA00023145"/>
    </source>
</evidence>
<protein>
    <submittedName>
        <fullName evidence="17">Zinc carboxypeptidase-like</fullName>
    </submittedName>
</protein>
<dbReference type="PANTHER" id="PTHR11705:SF143">
    <property type="entry name" value="SLL0236 PROTEIN"/>
    <property type="match status" value="1"/>
</dbReference>
<evidence type="ECO:0000256" key="15">
    <source>
        <dbReference type="SAM" id="SignalP"/>
    </source>
</evidence>
<dbReference type="Pfam" id="PF02244">
    <property type="entry name" value="Propep_M14"/>
    <property type="match status" value="1"/>
</dbReference>
<dbReference type="AlphaFoldDB" id="A0A3M7S7T2"/>
<evidence type="ECO:0000256" key="4">
    <source>
        <dbReference type="ARBA" id="ARBA00022645"/>
    </source>
</evidence>
<keyword evidence="6" id="KW-0479">Metal-binding</keyword>
<keyword evidence="12" id="KW-0865">Zymogen</keyword>
<keyword evidence="13" id="KW-1015">Disulfide bond</keyword>
<reference evidence="17 18" key="1">
    <citation type="journal article" date="2018" name="Sci. Rep.">
        <title>Genomic signatures of local adaptation to the degree of environmental predictability in rotifers.</title>
        <authorList>
            <person name="Franch-Gras L."/>
            <person name="Hahn C."/>
            <person name="Garcia-Roger E.M."/>
            <person name="Carmona M.J."/>
            <person name="Serra M."/>
            <person name="Gomez A."/>
        </authorList>
    </citation>
    <scope>NUCLEOTIDE SEQUENCE [LARGE SCALE GENOMIC DNA]</scope>
    <source>
        <strain evidence="17">HYR1</strain>
    </source>
</reference>
<evidence type="ECO:0000313" key="17">
    <source>
        <dbReference type="EMBL" id="RNA31648.1"/>
    </source>
</evidence>
<evidence type="ECO:0000256" key="11">
    <source>
        <dbReference type="ARBA" id="ARBA00023049"/>
    </source>
</evidence>
<evidence type="ECO:0000256" key="9">
    <source>
        <dbReference type="ARBA" id="ARBA00022833"/>
    </source>
</evidence>
<dbReference type="InterPro" id="IPR000834">
    <property type="entry name" value="Peptidase_M14"/>
</dbReference>
<dbReference type="InterPro" id="IPR003146">
    <property type="entry name" value="M14A_act_pep"/>
</dbReference>
<keyword evidence="10" id="KW-0843">Virulence</keyword>
<dbReference type="Pfam" id="PF00246">
    <property type="entry name" value="Peptidase_M14"/>
    <property type="match status" value="1"/>
</dbReference>
<keyword evidence="18" id="KW-1185">Reference proteome</keyword>
<evidence type="ECO:0000256" key="2">
    <source>
        <dbReference type="ARBA" id="ARBA00003091"/>
    </source>
</evidence>
<accession>A0A3M7S7T2</accession>
<dbReference type="OrthoDB" id="3626597at2759"/>
<dbReference type="PANTHER" id="PTHR11705">
    <property type="entry name" value="PROTEASE FAMILY M14 CARBOXYPEPTIDASE A,B"/>
    <property type="match status" value="1"/>
</dbReference>
<evidence type="ECO:0000256" key="5">
    <source>
        <dbReference type="ARBA" id="ARBA00022670"/>
    </source>
</evidence>
<keyword evidence="4 17" id="KW-0121">Carboxypeptidase</keyword>
<sequence>MLKIITGILLAGFLVIALSEPTNYDNFKLVEIRLETDDQVKLVHDLEEADSEFDLWNLAKKDVKIAIVLLSPQAFAKYSQLFDNLKIKYQVVERNIQNKINEQARSMVRAKNDRNIILKYARYTEILSFIDSTVAANSDIASSYVYGKTYQNRNLKAIVLKTPTTTRSIWIDCGIHAREWVSPASCVYLIDRFIREYRSGEPETVAIMNKYEIHITPLLNPDGYEYSQTTSRLWRKNRSPNQFSSCVGTDLNRNFPYRWL</sequence>
<keyword evidence="5" id="KW-0645">Protease</keyword>
<dbReference type="PROSITE" id="PS52035">
    <property type="entry name" value="PEPTIDASE_M14"/>
    <property type="match status" value="1"/>
</dbReference>
<dbReference type="SUPFAM" id="SSF53187">
    <property type="entry name" value="Zn-dependent exopeptidases"/>
    <property type="match status" value="1"/>
</dbReference>
<proteinExistence type="inferred from homology"/>
<dbReference type="PRINTS" id="PR00765">
    <property type="entry name" value="CRBOXYPTASEA"/>
</dbReference>
<dbReference type="GO" id="GO:0005615">
    <property type="term" value="C:extracellular space"/>
    <property type="evidence" value="ECO:0007669"/>
    <property type="project" value="TreeGrafter"/>
</dbReference>
<keyword evidence="11" id="KW-0482">Metalloprotease</keyword>
<feature type="chain" id="PRO_5018278159" evidence="15">
    <location>
        <begin position="20"/>
        <end position="260"/>
    </location>
</feature>
<evidence type="ECO:0000256" key="13">
    <source>
        <dbReference type="ARBA" id="ARBA00023157"/>
    </source>
</evidence>
<evidence type="ECO:0000256" key="14">
    <source>
        <dbReference type="PROSITE-ProRule" id="PRU01379"/>
    </source>
</evidence>
<dbReference type="SMART" id="SM00631">
    <property type="entry name" value="Zn_pept"/>
    <property type="match status" value="1"/>
</dbReference>
<dbReference type="FunFam" id="3.40.630.10:FF:000084">
    <property type="entry name" value="Carboxypeptidase B2"/>
    <property type="match status" value="1"/>
</dbReference>
<evidence type="ECO:0000256" key="6">
    <source>
        <dbReference type="ARBA" id="ARBA00022723"/>
    </source>
</evidence>
<keyword evidence="8" id="KW-0378">Hydrolase</keyword>
<gene>
    <name evidence="17" type="ORF">BpHYR1_027258</name>
</gene>
<dbReference type="GO" id="GO:0006508">
    <property type="term" value="P:proteolysis"/>
    <property type="evidence" value="ECO:0007669"/>
    <property type="project" value="UniProtKB-KW"/>
</dbReference>
<comment type="caution">
    <text evidence="14">Lacks conserved residue(s) required for the propagation of feature annotation.</text>
</comment>
<comment type="similarity">
    <text evidence="3 14">Belongs to the peptidase M14 family.</text>
</comment>
<keyword evidence="9" id="KW-0862">Zinc</keyword>
<comment type="cofactor">
    <cofactor evidence="1">
        <name>Zn(2+)</name>
        <dbReference type="ChEBI" id="CHEBI:29105"/>
    </cofactor>
</comment>
<dbReference type="SUPFAM" id="SSF54897">
    <property type="entry name" value="Protease propeptides/inhibitors"/>
    <property type="match status" value="1"/>
</dbReference>
<evidence type="ECO:0000256" key="10">
    <source>
        <dbReference type="ARBA" id="ARBA00023026"/>
    </source>
</evidence>
<evidence type="ECO:0000313" key="18">
    <source>
        <dbReference type="Proteomes" id="UP000276133"/>
    </source>
</evidence>
<organism evidence="17 18">
    <name type="scientific">Brachionus plicatilis</name>
    <name type="common">Marine rotifer</name>
    <name type="synonym">Brachionus muelleri</name>
    <dbReference type="NCBI Taxonomy" id="10195"/>
    <lineage>
        <taxon>Eukaryota</taxon>
        <taxon>Metazoa</taxon>
        <taxon>Spiralia</taxon>
        <taxon>Gnathifera</taxon>
        <taxon>Rotifera</taxon>
        <taxon>Eurotatoria</taxon>
        <taxon>Monogononta</taxon>
        <taxon>Pseudotrocha</taxon>
        <taxon>Ploima</taxon>
        <taxon>Brachionidae</taxon>
        <taxon>Brachionus</taxon>
    </lineage>
</organism>
<comment type="caution">
    <text evidence="17">The sequence shown here is derived from an EMBL/GenBank/DDBJ whole genome shotgun (WGS) entry which is preliminary data.</text>
</comment>